<evidence type="ECO:0000256" key="14">
    <source>
        <dbReference type="ARBA" id="ARBA00023128"/>
    </source>
</evidence>
<evidence type="ECO:0000256" key="1">
    <source>
        <dbReference type="ARBA" id="ARBA00004275"/>
    </source>
</evidence>
<organism evidence="25 26">
    <name type="scientific">Trichechus manatus latirostris</name>
    <name type="common">Florida manatee</name>
    <dbReference type="NCBI Taxonomy" id="127582"/>
    <lineage>
        <taxon>Eukaryota</taxon>
        <taxon>Metazoa</taxon>
        <taxon>Chordata</taxon>
        <taxon>Craniata</taxon>
        <taxon>Vertebrata</taxon>
        <taxon>Euteleostomi</taxon>
        <taxon>Mammalia</taxon>
        <taxon>Eutheria</taxon>
        <taxon>Afrotheria</taxon>
        <taxon>Sirenia</taxon>
        <taxon>Trichechidae</taxon>
        <taxon>Trichechus</taxon>
    </lineage>
</organism>
<feature type="compositionally biased region" description="Polar residues" evidence="22">
    <location>
        <begin position="440"/>
        <end position="449"/>
    </location>
</feature>
<evidence type="ECO:0000313" key="26">
    <source>
        <dbReference type="RefSeq" id="XP_012412930.1"/>
    </source>
</evidence>
<evidence type="ECO:0000256" key="22">
    <source>
        <dbReference type="SAM" id="MobiDB-lite"/>
    </source>
</evidence>
<evidence type="ECO:0000256" key="19">
    <source>
        <dbReference type="ARBA" id="ARBA00071084"/>
    </source>
</evidence>
<feature type="compositionally biased region" description="Polar residues" evidence="22">
    <location>
        <begin position="416"/>
        <end position="428"/>
    </location>
</feature>
<evidence type="ECO:0000256" key="9">
    <source>
        <dbReference type="ARBA" id="ARBA00022787"/>
    </source>
</evidence>
<dbReference type="InterPro" id="IPR031964">
    <property type="entry name" value="CARD_dom"/>
</dbReference>
<keyword evidence="16" id="KW-0564">Palmitate</keyword>
<keyword evidence="9" id="KW-1000">Mitochondrion outer membrane</keyword>
<protein>
    <recommendedName>
        <fullName evidence="19">Mitochondrial antiviral-signaling protein</fullName>
    </recommendedName>
    <alternativeName>
        <fullName evidence="20">Interferon beta promoter stimulator protein 1</fullName>
    </alternativeName>
    <alternativeName>
        <fullName evidence="21">Virus-induced-signaling adapter</fullName>
    </alternativeName>
</protein>
<evidence type="ECO:0000256" key="5">
    <source>
        <dbReference type="ARBA" id="ARBA00022553"/>
    </source>
</evidence>
<dbReference type="CTD" id="57506"/>
<dbReference type="FunCoup" id="A0A2Y9FYW0">
    <property type="interactions" value="955"/>
</dbReference>
<keyword evidence="5" id="KW-0597">Phosphoprotein</keyword>
<evidence type="ECO:0000256" key="18">
    <source>
        <dbReference type="ARBA" id="ARBA00023288"/>
    </source>
</evidence>
<dbReference type="GO" id="GO:0070585">
    <property type="term" value="P:protein localization to mitochondrion"/>
    <property type="evidence" value="ECO:0007669"/>
    <property type="project" value="UniProtKB-ARBA"/>
</dbReference>
<keyword evidence="25" id="KW-1185">Reference proteome</keyword>
<evidence type="ECO:0000256" key="4">
    <source>
        <dbReference type="ARBA" id="ARBA00022499"/>
    </source>
</evidence>
<keyword evidence="11" id="KW-0391">Immunity</keyword>
<keyword evidence="18" id="KW-0449">Lipoprotein</keyword>
<gene>
    <name evidence="26" type="primary">MAVS</name>
</gene>
<dbReference type="InterPro" id="IPR011029">
    <property type="entry name" value="DEATH-like_dom_sf"/>
</dbReference>
<dbReference type="Pfam" id="PF16739">
    <property type="entry name" value="CARD_2"/>
    <property type="match status" value="1"/>
</dbReference>
<accession>A0A2Y9FYW0</accession>
<feature type="compositionally biased region" description="Low complexity" evidence="22">
    <location>
        <begin position="243"/>
        <end position="258"/>
    </location>
</feature>
<feature type="region of interest" description="Disordered" evidence="22">
    <location>
        <begin position="488"/>
        <end position="507"/>
    </location>
</feature>
<evidence type="ECO:0000256" key="15">
    <source>
        <dbReference type="ARBA" id="ARBA00023136"/>
    </source>
</evidence>
<dbReference type="GO" id="GO:1900063">
    <property type="term" value="P:regulation of peroxisome organization"/>
    <property type="evidence" value="ECO:0007669"/>
    <property type="project" value="UniProtKB-ARBA"/>
</dbReference>
<keyword evidence="15 23" id="KW-0472">Membrane</keyword>
<evidence type="ECO:0000313" key="25">
    <source>
        <dbReference type="Proteomes" id="UP000248480"/>
    </source>
</evidence>
<reference evidence="26" key="1">
    <citation type="submission" date="2025-08" db="UniProtKB">
        <authorList>
            <consortium name="RefSeq"/>
        </authorList>
    </citation>
    <scope>IDENTIFICATION</scope>
</reference>
<dbReference type="PANTHER" id="PTHR21446:SF6">
    <property type="entry name" value="MITOCHONDRIAL ANTIVIRAL-SIGNALING PROTEIN"/>
    <property type="match status" value="1"/>
</dbReference>
<evidence type="ECO:0000256" key="21">
    <source>
        <dbReference type="ARBA" id="ARBA00083233"/>
    </source>
</evidence>
<evidence type="ECO:0000259" key="24">
    <source>
        <dbReference type="Pfam" id="PF16739"/>
    </source>
</evidence>
<feature type="domain" description="Caspase recruitment" evidence="24">
    <location>
        <begin position="6"/>
        <end position="90"/>
    </location>
</feature>
<evidence type="ECO:0000256" key="2">
    <source>
        <dbReference type="ARBA" id="ARBA00004572"/>
    </source>
</evidence>
<dbReference type="GO" id="GO:0032727">
    <property type="term" value="P:positive regulation of interferon-alpha production"/>
    <property type="evidence" value="ECO:0007669"/>
    <property type="project" value="UniProtKB-ARBA"/>
</dbReference>
<dbReference type="GeneID" id="101358775"/>
<keyword evidence="6" id="KW-0945">Host-virus interaction</keyword>
<evidence type="ECO:0000256" key="3">
    <source>
        <dbReference type="ARBA" id="ARBA00022481"/>
    </source>
</evidence>
<dbReference type="STRING" id="127582.A0A2Y9FYW0"/>
<evidence type="ECO:0000256" key="16">
    <source>
        <dbReference type="ARBA" id="ARBA00023139"/>
    </source>
</evidence>
<dbReference type="GO" id="GO:0045087">
    <property type="term" value="P:innate immune response"/>
    <property type="evidence" value="ECO:0007669"/>
    <property type="project" value="UniProtKB-KW"/>
</dbReference>
<keyword evidence="17" id="KW-0576">Peroxisome</keyword>
<evidence type="ECO:0000256" key="8">
    <source>
        <dbReference type="ARBA" id="ARBA00022692"/>
    </source>
</evidence>
<dbReference type="GO" id="GO:0032755">
    <property type="term" value="P:positive regulation of interleukin-6 production"/>
    <property type="evidence" value="ECO:0007669"/>
    <property type="project" value="UniProtKB-ARBA"/>
</dbReference>
<dbReference type="AlphaFoldDB" id="A0A2Y9FYW0"/>
<feature type="compositionally biased region" description="Low complexity" evidence="22">
    <location>
        <begin position="315"/>
        <end position="331"/>
    </location>
</feature>
<evidence type="ECO:0000256" key="6">
    <source>
        <dbReference type="ARBA" id="ARBA00022581"/>
    </source>
</evidence>
<name>A0A2Y9FYW0_TRIMA</name>
<keyword evidence="13" id="KW-0051">Antiviral defense</keyword>
<dbReference type="FunFam" id="1.10.533.10:FF:000063">
    <property type="entry name" value="Mitochondrial antiviral-signaling protein"/>
    <property type="match status" value="1"/>
</dbReference>
<dbReference type="GO" id="GO:1900227">
    <property type="term" value="P:positive regulation of NLRP3 inflammasome complex assembly"/>
    <property type="evidence" value="ECO:0007669"/>
    <property type="project" value="UniProtKB-ARBA"/>
</dbReference>
<dbReference type="KEGG" id="tmu:101358775"/>
<dbReference type="GO" id="GO:0005777">
    <property type="term" value="C:peroxisome"/>
    <property type="evidence" value="ECO:0007669"/>
    <property type="project" value="UniProtKB-SubCell"/>
</dbReference>
<dbReference type="InParanoid" id="A0A2Y9FYW0"/>
<comment type="subcellular location">
    <subcellularLocation>
        <location evidence="2">Mitochondrion outer membrane</location>
        <topology evidence="2">Single-pass membrane protein</topology>
    </subcellularLocation>
    <subcellularLocation>
        <location evidence="1">Peroxisome</location>
    </subcellularLocation>
</comment>
<keyword evidence="4" id="KW-1017">Isopeptide bond</keyword>
<keyword evidence="8 23" id="KW-0812">Transmembrane</keyword>
<keyword evidence="7" id="KW-0399">Innate immunity</keyword>
<dbReference type="RefSeq" id="XP_012412930.1">
    <property type="nucleotide sequence ID" value="XM_012557476.2"/>
</dbReference>
<feature type="transmembrane region" description="Helical" evidence="23">
    <location>
        <begin position="518"/>
        <end position="539"/>
    </location>
</feature>
<dbReference type="GO" id="GO:0005741">
    <property type="term" value="C:mitochondrial outer membrane"/>
    <property type="evidence" value="ECO:0007669"/>
    <property type="project" value="UniProtKB-SubCell"/>
</dbReference>
<evidence type="ECO:0000256" key="12">
    <source>
        <dbReference type="ARBA" id="ARBA00022989"/>
    </source>
</evidence>
<evidence type="ECO:0000256" key="7">
    <source>
        <dbReference type="ARBA" id="ARBA00022588"/>
    </source>
</evidence>
<evidence type="ECO:0000256" key="17">
    <source>
        <dbReference type="ARBA" id="ARBA00023140"/>
    </source>
</evidence>
<feature type="compositionally biased region" description="Polar residues" evidence="22">
    <location>
        <begin position="271"/>
        <end position="303"/>
    </location>
</feature>
<dbReference type="GO" id="GO:0002230">
    <property type="term" value="P:positive regulation of defense response to virus by host"/>
    <property type="evidence" value="ECO:0007669"/>
    <property type="project" value="UniProtKB-ARBA"/>
</dbReference>
<evidence type="ECO:0000256" key="10">
    <source>
        <dbReference type="ARBA" id="ARBA00022843"/>
    </source>
</evidence>
<dbReference type="GO" id="GO:0045071">
    <property type="term" value="P:negative regulation of viral genome replication"/>
    <property type="evidence" value="ECO:0007669"/>
    <property type="project" value="UniProtKB-ARBA"/>
</dbReference>
<sequence length="545" mass="57275">MTFAEDETYQYIRHNPSRFFHVDVFEILPYLSCLTPSDQDRLRAMYTSRGNRDTLWYLFDCLKRRSGWVDSLIKALRACELASLAEEVARVYSSNLPRTLNCPSAPLEPLSVSAEVPGPAAAPSAPHNSYREDKPSYPTPVQDTQPPESQEERSEEALQTPSSGAVPRRPGGPQGPSSDLAALSPPTSSRHQEQDTDLDSTHTAGVVSSPLSPRGPVSPSVSFQPLARSIPRASRLPGPPLSSPSTGTSSSSTPTGLASAGGAGDQAKVTICSSETGVPTNPVTTSTAPTRVPTNSARTSTAPSKLPMMPVNTVPSKAPATSTFASTAPSKLPTSLKPPGTMPSNVLPSRLPTNSVHVGTVPSKASTGLGSDHRMPASVVPNEVPANTVPTSKSSSRPEETPAAPAPAGTGGSSPWPDSSLETVGSEQELTKPGVLVSRIDSQPFSGSSEDLAISRSYSQDAGPSNIPEEDEYVSRSTDSFEIHVTESPTADLLDGNPGSRAAPQPPVQEMPAITVVWAPWLGAAAAAALMATILTVLYRRRLLH</sequence>
<keyword evidence="10" id="KW-0832">Ubl conjugation</keyword>
<proteinExistence type="predicted"/>
<keyword evidence="3" id="KW-0488">Methylation</keyword>
<dbReference type="Gene3D" id="1.10.533.10">
    <property type="entry name" value="Death Domain, Fas"/>
    <property type="match status" value="1"/>
</dbReference>
<keyword evidence="12 23" id="KW-1133">Transmembrane helix</keyword>
<keyword evidence="14" id="KW-0496">Mitochondrion</keyword>
<feature type="compositionally biased region" description="Polar residues" evidence="22">
    <location>
        <begin position="342"/>
        <end position="369"/>
    </location>
</feature>
<dbReference type="GO" id="GO:0035591">
    <property type="term" value="F:signaling adaptor activity"/>
    <property type="evidence" value="ECO:0007669"/>
    <property type="project" value="UniProtKB-ARBA"/>
</dbReference>
<dbReference type="InterPro" id="IPR052787">
    <property type="entry name" value="MAVS"/>
</dbReference>
<dbReference type="GO" id="GO:0032728">
    <property type="term" value="P:positive regulation of interferon-beta production"/>
    <property type="evidence" value="ECO:0007669"/>
    <property type="project" value="UniProtKB-ARBA"/>
</dbReference>
<dbReference type="PANTHER" id="PTHR21446">
    <property type="entry name" value="DUF3504 DOMAIN-CONTAINING PROTEIN"/>
    <property type="match status" value="1"/>
</dbReference>
<dbReference type="Proteomes" id="UP000248480">
    <property type="component" value="Unplaced"/>
</dbReference>
<dbReference type="GO" id="GO:0051607">
    <property type="term" value="P:defense response to virus"/>
    <property type="evidence" value="ECO:0007669"/>
    <property type="project" value="UniProtKB-KW"/>
</dbReference>
<feature type="region of interest" description="Disordered" evidence="22">
    <location>
        <begin position="113"/>
        <end position="451"/>
    </location>
</feature>
<evidence type="ECO:0000256" key="11">
    <source>
        <dbReference type="ARBA" id="ARBA00022859"/>
    </source>
</evidence>
<evidence type="ECO:0000256" key="13">
    <source>
        <dbReference type="ARBA" id="ARBA00023118"/>
    </source>
</evidence>
<dbReference type="OrthoDB" id="9909785at2759"/>
<evidence type="ECO:0000256" key="20">
    <source>
        <dbReference type="ARBA" id="ARBA00082620"/>
    </source>
</evidence>
<dbReference type="GO" id="GO:0002753">
    <property type="term" value="P:cytoplasmic pattern recognition receptor signaling pathway"/>
    <property type="evidence" value="ECO:0007669"/>
    <property type="project" value="UniProtKB-ARBA"/>
</dbReference>
<evidence type="ECO:0000256" key="23">
    <source>
        <dbReference type="SAM" id="Phobius"/>
    </source>
</evidence>